<proteinExistence type="predicted"/>
<accession>A0ABT9YN06</accession>
<name>A0ABT9YN06_9BACI</name>
<reference evidence="1 2" key="1">
    <citation type="submission" date="2023-07" db="EMBL/GenBank/DDBJ databases">
        <title>Genomic Encyclopedia of Type Strains, Phase IV (KMG-IV): sequencing the most valuable type-strain genomes for metagenomic binning, comparative biology and taxonomic classification.</title>
        <authorList>
            <person name="Goeker M."/>
        </authorList>
    </citation>
    <scope>NUCLEOTIDE SEQUENCE [LARGE SCALE GENOMIC DNA]</scope>
    <source>
        <strain evidence="1 2">DSM 19154</strain>
    </source>
</reference>
<dbReference type="EMBL" id="JAUSUA010000007">
    <property type="protein sequence ID" value="MDQ0208876.1"/>
    <property type="molecule type" value="Genomic_DNA"/>
</dbReference>
<comment type="caution">
    <text evidence="1">The sequence shown here is derived from an EMBL/GenBank/DDBJ whole genome shotgun (WGS) entry which is preliminary data.</text>
</comment>
<protein>
    <submittedName>
        <fullName evidence="1">Uncharacterized protein</fullName>
    </submittedName>
</protein>
<dbReference type="Proteomes" id="UP001225034">
    <property type="component" value="Unassembled WGS sequence"/>
</dbReference>
<evidence type="ECO:0000313" key="1">
    <source>
        <dbReference type="EMBL" id="MDQ0208876.1"/>
    </source>
</evidence>
<organism evidence="1 2">
    <name type="scientific">Alkalicoccobacillus murimartini</name>
    <dbReference type="NCBI Taxonomy" id="171685"/>
    <lineage>
        <taxon>Bacteria</taxon>
        <taxon>Bacillati</taxon>
        <taxon>Bacillota</taxon>
        <taxon>Bacilli</taxon>
        <taxon>Bacillales</taxon>
        <taxon>Bacillaceae</taxon>
        <taxon>Alkalicoccobacillus</taxon>
    </lineage>
</organism>
<keyword evidence="2" id="KW-1185">Reference proteome</keyword>
<gene>
    <name evidence="1" type="ORF">J2S05_003700</name>
</gene>
<evidence type="ECO:0000313" key="2">
    <source>
        <dbReference type="Proteomes" id="UP001225034"/>
    </source>
</evidence>
<sequence length="30" mass="3037">MTAAGIVADAITTGQLNANNVTVYGGDREN</sequence>